<evidence type="ECO:0000256" key="8">
    <source>
        <dbReference type="SAM" id="MobiDB-lite"/>
    </source>
</evidence>
<keyword evidence="4 7" id="KW-0812">Transmembrane</keyword>
<dbReference type="Gene3D" id="3.30.420.270">
    <property type="match status" value="1"/>
</dbReference>
<feature type="region of interest" description="Disordered" evidence="8">
    <location>
        <begin position="1"/>
        <end position="40"/>
    </location>
</feature>
<evidence type="ECO:0000256" key="4">
    <source>
        <dbReference type="ARBA" id="ARBA00022692"/>
    </source>
</evidence>
<dbReference type="InterPro" id="IPR003400">
    <property type="entry name" value="ExbD"/>
</dbReference>
<keyword evidence="7" id="KW-0813">Transport</keyword>
<evidence type="ECO:0000256" key="2">
    <source>
        <dbReference type="ARBA" id="ARBA00005811"/>
    </source>
</evidence>
<dbReference type="PANTHER" id="PTHR30558">
    <property type="entry name" value="EXBD MEMBRANE COMPONENT OF PMF-DRIVEN MACROMOLECULE IMPORT SYSTEM"/>
    <property type="match status" value="1"/>
</dbReference>
<dbReference type="Pfam" id="PF02472">
    <property type="entry name" value="ExbD"/>
    <property type="match status" value="1"/>
</dbReference>
<dbReference type="EMBL" id="VBOY01000165">
    <property type="protein sequence ID" value="TMQ61655.1"/>
    <property type="molecule type" value="Genomic_DNA"/>
</dbReference>
<dbReference type="GO" id="GO:0015031">
    <property type="term" value="P:protein transport"/>
    <property type="evidence" value="ECO:0007669"/>
    <property type="project" value="UniProtKB-KW"/>
</dbReference>
<comment type="similarity">
    <text evidence="2 7">Belongs to the ExbD/TolR family.</text>
</comment>
<gene>
    <name evidence="9" type="ORF">E6K78_12545</name>
</gene>
<keyword evidence="6" id="KW-0472">Membrane</keyword>
<dbReference type="GO" id="GO:0005886">
    <property type="term" value="C:plasma membrane"/>
    <property type="evidence" value="ECO:0007669"/>
    <property type="project" value="UniProtKB-SubCell"/>
</dbReference>
<reference evidence="9 10" key="1">
    <citation type="journal article" date="2019" name="Nat. Microbiol.">
        <title>Mediterranean grassland soil C-N compound turnover is dependent on rainfall and depth, and is mediated by genomically divergent microorganisms.</title>
        <authorList>
            <person name="Diamond S."/>
            <person name="Andeer P.F."/>
            <person name="Li Z."/>
            <person name="Crits-Christoph A."/>
            <person name="Burstein D."/>
            <person name="Anantharaman K."/>
            <person name="Lane K.R."/>
            <person name="Thomas B.C."/>
            <person name="Pan C."/>
            <person name="Northen T.R."/>
            <person name="Banfield J.F."/>
        </authorList>
    </citation>
    <scope>NUCLEOTIDE SEQUENCE [LARGE SCALE GENOMIC DNA]</scope>
    <source>
        <strain evidence="9">WS_8</strain>
    </source>
</reference>
<protein>
    <submittedName>
        <fullName evidence="9">Biopolymer transporter ExbD</fullName>
    </submittedName>
</protein>
<evidence type="ECO:0000256" key="6">
    <source>
        <dbReference type="ARBA" id="ARBA00023136"/>
    </source>
</evidence>
<name>A0A538TDB9_UNCEI</name>
<dbReference type="Proteomes" id="UP000316609">
    <property type="component" value="Unassembled WGS sequence"/>
</dbReference>
<dbReference type="GO" id="GO:0022857">
    <property type="term" value="F:transmembrane transporter activity"/>
    <property type="evidence" value="ECO:0007669"/>
    <property type="project" value="InterPro"/>
</dbReference>
<evidence type="ECO:0000256" key="5">
    <source>
        <dbReference type="ARBA" id="ARBA00022989"/>
    </source>
</evidence>
<evidence type="ECO:0000313" key="10">
    <source>
        <dbReference type="Proteomes" id="UP000316609"/>
    </source>
</evidence>
<feature type="compositionally biased region" description="Gly residues" evidence="8">
    <location>
        <begin position="7"/>
        <end position="21"/>
    </location>
</feature>
<comment type="subcellular location">
    <subcellularLocation>
        <location evidence="1">Cell membrane</location>
        <topology evidence="1">Single-pass membrane protein</topology>
    </subcellularLocation>
    <subcellularLocation>
        <location evidence="7">Cell membrane</location>
        <topology evidence="7">Single-pass type II membrane protein</topology>
    </subcellularLocation>
</comment>
<organism evidence="9 10">
    <name type="scientific">Eiseniibacteriota bacterium</name>
    <dbReference type="NCBI Taxonomy" id="2212470"/>
    <lineage>
        <taxon>Bacteria</taxon>
        <taxon>Candidatus Eiseniibacteriota</taxon>
    </lineage>
</organism>
<accession>A0A538TDB9</accession>
<keyword evidence="5" id="KW-1133">Transmembrane helix</keyword>
<proteinExistence type="inferred from homology"/>
<comment type="caution">
    <text evidence="9">The sequence shown here is derived from an EMBL/GenBank/DDBJ whole genome shotgun (WGS) entry which is preliminary data.</text>
</comment>
<evidence type="ECO:0000313" key="9">
    <source>
        <dbReference type="EMBL" id="TMQ61655.1"/>
    </source>
</evidence>
<evidence type="ECO:0000256" key="3">
    <source>
        <dbReference type="ARBA" id="ARBA00022475"/>
    </source>
</evidence>
<evidence type="ECO:0000256" key="7">
    <source>
        <dbReference type="RuleBase" id="RU003879"/>
    </source>
</evidence>
<evidence type="ECO:0000256" key="1">
    <source>
        <dbReference type="ARBA" id="ARBA00004162"/>
    </source>
</evidence>
<keyword evidence="3" id="KW-1003">Cell membrane</keyword>
<sequence>MPVQSAGGQGAGGQGGGGGLCGSVNPPRCRRPSTSRRSSTWCWCRKGPDVHLPNTTKPTEQGDERGKILVTIDQAGGLWIDDQPVPIERFGEALRAAVGTEQDPKVVIKGDARLTFREVRQAMLAVAQAGFQGVGLIAKRAGAEAKGD</sequence>
<keyword evidence="7" id="KW-0653">Protein transport</keyword>
<dbReference type="AlphaFoldDB" id="A0A538TDB9"/>